<evidence type="ECO:0000256" key="2">
    <source>
        <dbReference type="ARBA" id="ARBA00008061"/>
    </source>
</evidence>
<accession>A0A0A1TY23</accession>
<evidence type="ECO:0000256" key="1">
    <source>
        <dbReference type="ARBA" id="ARBA00004496"/>
    </source>
</evidence>
<dbReference type="EMBL" id="KB207268">
    <property type="protein sequence ID" value="ELP83411.1"/>
    <property type="molecule type" value="Genomic_DNA"/>
</dbReference>
<dbReference type="GO" id="GO:0004556">
    <property type="term" value="F:alpha-amylase activity"/>
    <property type="evidence" value="ECO:0007669"/>
    <property type="project" value="TreeGrafter"/>
</dbReference>
<evidence type="ECO:0000313" key="7">
    <source>
        <dbReference type="EMBL" id="ELP83411.1"/>
    </source>
</evidence>
<proteinExistence type="inferred from homology"/>
<dbReference type="AlphaFoldDB" id="A0A0A1TY23"/>
<dbReference type="GeneID" id="14882365"/>
<dbReference type="FunFam" id="2.60.40.1180:FF:000007">
    <property type="entry name" value="Sucrose isomerase"/>
    <property type="match status" value="1"/>
</dbReference>
<dbReference type="SUPFAM" id="SSF51011">
    <property type="entry name" value="Glycosyl hydrolase domain"/>
    <property type="match status" value="1"/>
</dbReference>
<keyword evidence="5 7" id="KW-0326">Glycosidase</keyword>
<gene>
    <name evidence="7" type="ORF">EIN_374260</name>
</gene>
<dbReference type="InterPro" id="IPR017853">
    <property type="entry name" value="GH"/>
</dbReference>
<dbReference type="RefSeq" id="XP_004182757.1">
    <property type="nucleotide sequence ID" value="XM_004182709.1"/>
</dbReference>
<dbReference type="PANTHER" id="PTHR10357">
    <property type="entry name" value="ALPHA-AMYLASE FAMILY MEMBER"/>
    <property type="match status" value="1"/>
</dbReference>
<dbReference type="KEGG" id="eiv:EIN_374260"/>
<dbReference type="InterPro" id="IPR006047">
    <property type="entry name" value="GH13_cat_dom"/>
</dbReference>
<dbReference type="Pfam" id="PF00128">
    <property type="entry name" value="Alpha-amylase"/>
    <property type="match status" value="1"/>
</dbReference>
<name>A0A0A1TY23_ENTIV</name>
<dbReference type="FunFam" id="3.20.20.80:FF:000014">
    <property type="entry name" value="Alpha,alpha-phosphotrehalase"/>
    <property type="match status" value="1"/>
</dbReference>
<dbReference type="InterPro" id="IPR013780">
    <property type="entry name" value="Glyco_hydro_b"/>
</dbReference>
<dbReference type="GO" id="GO:0009313">
    <property type="term" value="P:oligosaccharide catabolic process"/>
    <property type="evidence" value="ECO:0007669"/>
    <property type="project" value="TreeGrafter"/>
</dbReference>
<dbReference type="VEuPathDB" id="AmoebaDB:EIN_374260"/>
<feature type="domain" description="Glycosyl hydrolase family 13 catalytic" evidence="6">
    <location>
        <begin position="18"/>
        <end position="407"/>
    </location>
</feature>
<dbReference type="SUPFAM" id="SSF51445">
    <property type="entry name" value="(Trans)glycosidases"/>
    <property type="match status" value="1"/>
</dbReference>
<dbReference type="InterPro" id="IPR045857">
    <property type="entry name" value="O16G_dom_2"/>
</dbReference>
<keyword evidence="3" id="KW-0963">Cytoplasm</keyword>
<evidence type="ECO:0000313" key="8">
    <source>
        <dbReference type="Proteomes" id="UP000014680"/>
    </source>
</evidence>
<keyword evidence="4 7" id="KW-0378">Hydrolase</keyword>
<dbReference type="GO" id="GO:0005737">
    <property type="term" value="C:cytoplasm"/>
    <property type="evidence" value="ECO:0007669"/>
    <property type="project" value="UniProtKB-SubCell"/>
</dbReference>
<dbReference type="NCBIfam" id="NF008183">
    <property type="entry name" value="PRK10933.1"/>
    <property type="match status" value="1"/>
</dbReference>
<keyword evidence="8" id="KW-1185">Reference proteome</keyword>
<dbReference type="Gene3D" id="3.20.20.80">
    <property type="entry name" value="Glycosidases"/>
    <property type="match status" value="1"/>
</dbReference>
<dbReference type="EC" id="3.2.1.10" evidence="7"/>
<dbReference type="Gene3D" id="3.90.400.10">
    <property type="entry name" value="Oligo-1,6-glucosidase, Domain 2"/>
    <property type="match status" value="1"/>
</dbReference>
<evidence type="ECO:0000256" key="4">
    <source>
        <dbReference type="ARBA" id="ARBA00022801"/>
    </source>
</evidence>
<dbReference type="OrthoDB" id="1740265at2759"/>
<dbReference type="InterPro" id="IPR032091">
    <property type="entry name" value="Malt_amylase-like_C"/>
</dbReference>
<comment type="subcellular location">
    <subcellularLocation>
        <location evidence="1">Cytoplasm</location>
    </subcellularLocation>
</comment>
<evidence type="ECO:0000256" key="3">
    <source>
        <dbReference type="ARBA" id="ARBA00022490"/>
    </source>
</evidence>
<organism evidence="7 8">
    <name type="scientific">Entamoeba invadens IP1</name>
    <dbReference type="NCBI Taxonomy" id="370355"/>
    <lineage>
        <taxon>Eukaryota</taxon>
        <taxon>Amoebozoa</taxon>
        <taxon>Evosea</taxon>
        <taxon>Archamoebae</taxon>
        <taxon>Mastigamoebida</taxon>
        <taxon>Entamoebidae</taxon>
        <taxon>Entamoeba</taxon>
    </lineage>
</organism>
<dbReference type="Pfam" id="PF16657">
    <property type="entry name" value="Malt_amylase_C"/>
    <property type="match status" value="1"/>
</dbReference>
<protein>
    <submittedName>
        <fullName evidence="7">Trehalose-6-phosphate hydrolase, putative</fullName>
        <ecNumber evidence="7">3.2.1.10</ecNumber>
    </submittedName>
</protein>
<dbReference type="SMART" id="SM00642">
    <property type="entry name" value="Aamy"/>
    <property type="match status" value="1"/>
</dbReference>
<dbReference type="OMA" id="PNGEKWA"/>
<evidence type="ECO:0000259" key="6">
    <source>
        <dbReference type="SMART" id="SM00642"/>
    </source>
</evidence>
<dbReference type="CDD" id="cd11333">
    <property type="entry name" value="AmyAc_SI_OligoGlu_DGase"/>
    <property type="match status" value="1"/>
</dbReference>
<comment type="similarity">
    <text evidence="2">Belongs to the glycosyl hydrolase 13 family.</text>
</comment>
<sequence>MSSEQPTRCWWKEGVVYQIYCRSFKDTTGNGFGDLDGIISKIPYLQDLGVTIVWLNPIYASPDADNGYDISDYYSISSKFGDMKKFDELLSRMHSAGIKVVMDLVVNHTSSEHPWFKASVTGEGDKKDYYIWSKETNDWRTFFSQSAWEYNATRQEYYLHLFAKGQPDLNWENSSVRSDVYKMMNWWFEKGIDGFRMDVINMISKVIQFPTGGVFLNGPKIHDYLQEMNTKVLSKYDCFTVGEMPGVDSQLASLYTSPERKELQMVFQFEHVSIGYQHGDKWAKGEWKLTELKKCLMKWQSELHGRGWNSLYLNNHDQPRQVSRWGDDQKYRVESAKMLATMLHTLEGTPYIYQGEEIGMTNFKVERIEDIDDCETLGRWEEIQTTHQLTLEQFLERASEVGRDNARTPMQWDETENAGFTHGKPWLRVNPNYKEINVKKALEDKDSIFYYYQKLLKLRKENSIMVYGVTHSILDENESIFAYTRSFEEKTWLIILNFFGQETLFEAPENLNTKNHKLIISNYQVDNEEDIQKFILKPYEARVYSL</sequence>
<dbReference type="GO" id="GO:0004574">
    <property type="term" value="F:oligo-1,6-glucosidase activity"/>
    <property type="evidence" value="ECO:0007669"/>
    <property type="project" value="UniProtKB-EC"/>
</dbReference>
<evidence type="ECO:0000256" key="5">
    <source>
        <dbReference type="ARBA" id="ARBA00023295"/>
    </source>
</evidence>
<dbReference type="Gene3D" id="2.60.40.1180">
    <property type="entry name" value="Golgi alpha-mannosidase II"/>
    <property type="match status" value="1"/>
</dbReference>
<dbReference type="Proteomes" id="UP000014680">
    <property type="component" value="Unassembled WGS sequence"/>
</dbReference>
<reference evidence="7 8" key="1">
    <citation type="submission" date="2012-10" db="EMBL/GenBank/DDBJ databases">
        <authorList>
            <person name="Zafar N."/>
            <person name="Inman J."/>
            <person name="Hall N."/>
            <person name="Lorenzi H."/>
            <person name="Caler E."/>
        </authorList>
    </citation>
    <scope>NUCLEOTIDE SEQUENCE [LARGE SCALE GENOMIC DNA]</scope>
    <source>
        <strain evidence="7 8">IP1</strain>
    </source>
</reference>
<dbReference type="PANTHER" id="PTHR10357:SF179">
    <property type="entry name" value="NEUTRAL AND BASIC AMINO ACID TRANSPORT PROTEIN RBAT"/>
    <property type="match status" value="1"/>
</dbReference>